<dbReference type="EMBL" id="JAWJZI010000004">
    <property type="protein sequence ID" value="MDV5169792.1"/>
    <property type="molecule type" value="Genomic_DNA"/>
</dbReference>
<evidence type="ECO:0000256" key="4">
    <source>
        <dbReference type="ARBA" id="ARBA00023163"/>
    </source>
</evidence>
<dbReference type="SMART" id="SM00354">
    <property type="entry name" value="HTH_LACI"/>
    <property type="match status" value="1"/>
</dbReference>
<dbReference type="SUPFAM" id="SSF53822">
    <property type="entry name" value="Periplasmic binding protein-like I"/>
    <property type="match status" value="1"/>
</dbReference>
<evidence type="ECO:0000256" key="1">
    <source>
        <dbReference type="ARBA" id="ARBA00022491"/>
    </source>
</evidence>
<dbReference type="PANTHER" id="PTHR30146:SF95">
    <property type="entry name" value="RIBOSE OPERON REPRESSOR"/>
    <property type="match status" value="1"/>
</dbReference>
<name>A0ABU3ZI52_9GAMM</name>
<dbReference type="CDD" id="cd06278">
    <property type="entry name" value="PBP1_LacI-like"/>
    <property type="match status" value="1"/>
</dbReference>
<organism evidence="6 7">
    <name type="scientific">Photobacterium rosenbergii</name>
    <dbReference type="NCBI Taxonomy" id="294936"/>
    <lineage>
        <taxon>Bacteria</taxon>
        <taxon>Pseudomonadati</taxon>
        <taxon>Pseudomonadota</taxon>
        <taxon>Gammaproteobacteria</taxon>
        <taxon>Vibrionales</taxon>
        <taxon>Vibrionaceae</taxon>
        <taxon>Photobacterium</taxon>
    </lineage>
</organism>
<dbReference type="PANTHER" id="PTHR30146">
    <property type="entry name" value="LACI-RELATED TRANSCRIPTIONAL REPRESSOR"/>
    <property type="match status" value="1"/>
</dbReference>
<feature type="domain" description="HTH lacI-type" evidence="5">
    <location>
        <begin position="8"/>
        <end position="62"/>
    </location>
</feature>
<dbReference type="PROSITE" id="PS50932">
    <property type="entry name" value="HTH_LACI_2"/>
    <property type="match status" value="1"/>
</dbReference>
<keyword evidence="2" id="KW-0805">Transcription regulation</keyword>
<sequence>MSKKSKNPTSNDVARLAGVSQATVSRVLSGKGYTKEETKQKVMDAIEQLNYRPNAYARTLNNSRANLIGILLPSANYPIYLELLNHLVQACKHKGYSALLIPGELNEEENYSITNLLQYKVDGIITASAHHKTNLYYECNLLGLPVVQVMRVDVDSDCSYAASDNFGAGELAASEMLKRNGQDFLYITGHLPSKTNDDRFNGFATEVENELGHRPESLVTHFDYEACKSLIRKRVKQKGVPDSVLCATDVIAYAFMDVVRFEFGYRVPEDIQVIGYDDLEQSSWSGYKLTSFRQNIKRLSNEAVALLEQQINGQTDRVFNINVSAKLIERETLREAT</sequence>
<dbReference type="GO" id="GO:0003677">
    <property type="term" value="F:DNA binding"/>
    <property type="evidence" value="ECO:0007669"/>
    <property type="project" value="UniProtKB-KW"/>
</dbReference>
<keyword evidence="4" id="KW-0804">Transcription</keyword>
<dbReference type="InterPro" id="IPR046335">
    <property type="entry name" value="LacI/GalR-like_sensor"/>
</dbReference>
<dbReference type="SUPFAM" id="SSF47413">
    <property type="entry name" value="lambda repressor-like DNA-binding domains"/>
    <property type="match status" value="1"/>
</dbReference>
<keyword evidence="3 6" id="KW-0238">DNA-binding</keyword>
<accession>A0ABU3ZI52</accession>
<protein>
    <submittedName>
        <fullName evidence="6">LacI family DNA-binding transcriptional regulator</fullName>
    </submittedName>
</protein>
<reference evidence="6 7" key="1">
    <citation type="submission" date="2023-10" db="EMBL/GenBank/DDBJ databases">
        <title>Marine bacteria isolated from horseshoe crab.</title>
        <authorList>
            <person name="Cheng T.H."/>
        </authorList>
    </citation>
    <scope>NUCLEOTIDE SEQUENCE [LARGE SCALE GENOMIC DNA]</scope>
    <source>
        <strain evidence="6 7">HSC6</strain>
    </source>
</reference>
<dbReference type="InterPro" id="IPR028082">
    <property type="entry name" value="Peripla_BP_I"/>
</dbReference>
<dbReference type="RefSeq" id="WP_317522548.1">
    <property type="nucleotide sequence ID" value="NZ_JAWJZI010000004.1"/>
</dbReference>
<evidence type="ECO:0000313" key="7">
    <source>
        <dbReference type="Proteomes" id="UP001186452"/>
    </source>
</evidence>
<dbReference type="InterPro" id="IPR000843">
    <property type="entry name" value="HTH_LacI"/>
</dbReference>
<evidence type="ECO:0000259" key="5">
    <source>
        <dbReference type="PROSITE" id="PS50932"/>
    </source>
</evidence>
<evidence type="ECO:0000256" key="3">
    <source>
        <dbReference type="ARBA" id="ARBA00023125"/>
    </source>
</evidence>
<dbReference type="CDD" id="cd01392">
    <property type="entry name" value="HTH_LacI"/>
    <property type="match status" value="1"/>
</dbReference>
<dbReference type="Pfam" id="PF00356">
    <property type="entry name" value="LacI"/>
    <property type="match status" value="1"/>
</dbReference>
<evidence type="ECO:0000313" key="6">
    <source>
        <dbReference type="EMBL" id="MDV5169792.1"/>
    </source>
</evidence>
<comment type="caution">
    <text evidence="6">The sequence shown here is derived from an EMBL/GenBank/DDBJ whole genome shotgun (WGS) entry which is preliminary data.</text>
</comment>
<dbReference type="Pfam" id="PF13377">
    <property type="entry name" value="Peripla_BP_3"/>
    <property type="match status" value="1"/>
</dbReference>
<gene>
    <name evidence="6" type="ORF">R2X38_12390</name>
</gene>
<keyword evidence="7" id="KW-1185">Reference proteome</keyword>
<keyword evidence="1" id="KW-0678">Repressor</keyword>
<proteinExistence type="predicted"/>
<dbReference type="Proteomes" id="UP001186452">
    <property type="component" value="Unassembled WGS sequence"/>
</dbReference>
<dbReference type="Gene3D" id="3.40.50.2300">
    <property type="match status" value="2"/>
</dbReference>
<dbReference type="InterPro" id="IPR010982">
    <property type="entry name" value="Lambda_DNA-bd_dom_sf"/>
</dbReference>
<dbReference type="Gene3D" id="1.10.260.40">
    <property type="entry name" value="lambda repressor-like DNA-binding domains"/>
    <property type="match status" value="1"/>
</dbReference>
<evidence type="ECO:0000256" key="2">
    <source>
        <dbReference type="ARBA" id="ARBA00023015"/>
    </source>
</evidence>